<proteinExistence type="inferred from homology"/>
<dbReference type="InterPro" id="IPR037004">
    <property type="entry name" value="Exonuc_VII_ssu_sf"/>
</dbReference>
<keyword evidence="3 6" id="KW-0540">Nuclease</keyword>
<comment type="similarity">
    <text evidence="1 6">Belongs to the XseB family.</text>
</comment>
<dbReference type="AlphaFoldDB" id="A0A0M6W6T0"/>
<evidence type="ECO:0000313" key="8">
    <source>
        <dbReference type="Proteomes" id="UP000242301"/>
    </source>
</evidence>
<dbReference type="GO" id="GO:0008855">
    <property type="term" value="F:exodeoxyribonuclease VII activity"/>
    <property type="evidence" value="ECO:0007669"/>
    <property type="project" value="UniProtKB-UniRule"/>
</dbReference>
<comment type="subunit">
    <text evidence="6">Heterooligomer composed of large and small subunits.</text>
</comment>
<dbReference type="STRING" id="1715285.SOFFGTOCOR_0128"/>
<dbReference type="Proteomes" id="UP000242301">
    <property type="component" value="Unassembled WGS sequence"/>
</dbReference>
<dbReference type="GO" id="GO:0009318">
    <property type="term" value="C:exodeoxyribonuclease VII complex"/>
    <property type="evidence" value="ECO:0007669"/>
    <property type="project" value="UniProtKB-UniRule"/>
</dbReference>
<dbReference type="GO" id="GO:0006308">
    <property type="term" value="P:DNA catabolic process"/>
    <property type="evidence" value="ECO:0007669"/>
    <property type="project" value="UniProtKB-UniRule"/>
</dbReference>
<dbReference type="EMBL" id="CVRF01000001">
    <property type="protein sequence ID" value="CRK85569.1"/>
    <property type="molecule type" value="Genomic_DNA"/>
</dbReference>
<dbReference type="Pfam" id="PF02609">
    <property type="entry name" value="Exonuc_VII_S"/>
    <property type="match status" value="1"/>
</dbReference>
<evidence type="ECO:0000256" key="5">
    <source>
        <dbReference type="ARBA" id="ARBA00022839"/>
    </source>
</evidence>
<protein>
    <recommendedName>
        <fullName evidence="6">Exodeoxyribonuclease 7 small subunit</fullName>
        <ecNumber evidence="6">3.1.11.6</ecNumber>
    </recommendedName>
    <alternativeName>
        <fullName evidence="6">Exodeoxyribonuclease VII small subunit</fullName>
        <shortName evidence="6">Exonuclease VII small subunit</shortName>
    </alternativeName>
</protein>
<dbReference type="PANTHER" id="PTHR34137">
    <property type="entry name" value="EXODEOXYRIBONUCLEASE 7 SMALL SUBUNIT"/>
    <property type="match status" value="1"/>
</dbReference>
<evidence type="ECO:0000313" key="7">
    <source>
        <dbReference type="EMBL" id="CRK85569.1"/>
    </source>
</evidence>
<accession>A0A0M6W6T0</accession>
<organism evidence="7 8">
    <name type="scientific">Candidatus Providencia siddallii</name>
    <dbReference type="NCBI Taxonomy" id="1715285"/>
    <lineage>
        <taxon>Bacteria</taxon>
        <taxon>Pseudomonadati</taxon>
        <taxon>Pseudomonadota</taxon>
        <taxon>Gammaproteobacteria</taxon>
        <taxon>Enterobacterales</taxon>
        <taxon>Morganellaceae</taxon>
        <taxon>Providencia</taxon>
    </lineage>
</organism>
<comment type="catalytic activity">
    <reaction evidence="6">
        <text>Exonucleolytic cleavage in either 5'- to 3'- or 3'- to 5'-direction to yield nucleoside 5'-phosphates.</text>
        <dbReference type="EC" id="3.1.11.6"/>
    </reaction>
</comment>
<sequence length="83" mass="9494">MNKEKPKNNSKISFEDSLKELEQIVTSLESGNLSLEDAISEFERGIRIAKISKEILQNAEQRVQVLLTDDENKQLEDFSPITE</sequence>
<evidence type="ECO:0000256" key="6">
    <source>
        <dbReference type="HAMAP-Rule" id="MF_00337"/>
    </source>
</evidence>
<dbReference type="GO" id="GO:0005829">
    <property type="term" value="C:cytosol"/>
    <property type="evidence" value="ECO:0007669"/>
    <property type="project" value="TreeGrafter"/>
</dbReference>
<evidence type="ECO:0000256" key="3">
    <source>
        <dbReference type="ARBA" id="ARBA00022722"/>
    </source>
</evidence>
<dbReference type="InterPro" id="IPR003761">
    <property type="entry name" value="Exonuc_VII_S"/>
</dbReference>
<dbReference type="SUPFAM" id="SSF116842">
    <property type="entry name" value="XseB-like"/>
    <property type="match status" value="1"/>
</dbReference>
<comment type="subcellular location">
    <subcellularLocation>
        <location evidence="6">Cytoplasm</location>
    </subcellularLocation>
</comment>
<dbReference type="HAMAP" id="MF_00337">
    <property type="entry name" value="Exonuc_7_S"/>
    <property type="match status" value="1"/>
</dbReference>
<dbReference type="PANTHER" id="PTHR34137:SF1">
    <property type="entry name" value="EXODEOXYRIBONUCLEASE 7 SMALL SUBUNIT"/>
    <property type="match status" value="1"/>
</dbReference>
<keyword evidence="4 6" id="KW-0378">Hydrolase</keyword>
<dbReference type="NCBIfam" id="NF002137">
    <property type="entry name" value="PRK00977.1-1"/>
    <property type="match status" value="1"/>
</dbReference>
<keyword evidence="2 6" id="KW-0963">Cytoplasm</keyword>
<dbReference type="EC" id="3.1.11.6" evidence="6"/>
<dbReference type="NCBIfam" id="TIGR01280">
    <property type="entry name" value="xseB"/>
    <property type="match status" value="1"/>
</dbReference>
<keyword evidence="8" id="KW-1185">Reference proteome</keyword>
<dbReference type="NCBIfam" id="NF002140">
    <property type="entry name" value="PRK00977.1-4"/>
    <property type="match status" value="1"/>
</dbReference>
<evidence type="ECO:0000256" key="1">
    <source>
        <dbReference type="ARBA" id="ARBA00009998"/>
    </source>
</evidence>
<dbReference type="Gene3D" id="1.10.287.1040">
    <property type="entry name" value="Exonuclease VII, small subunit"/>
    <property type="match status" value="1"/>
</dbReference>
<evidence type="ECO:0000256" key="4">
    <source>
        <dbReference type="ARBA" id="ARBA00022801"/>
    </source>
</evidence>
<reference evidence="8" key="1">
    <citation type="submission" date="2015-05" db="EMBL/GenBank/DDBJ databases">
        <authorList>
            <person name="Manzano-Marin A."/>
        </authorList>
    </citation>
    <scope>NUCLEOTIDE SEQUENCE [LARGE SCALE GENOMIC DNA]</scope>
    <source>
        <strain evidence="8">officinalis</strain>
    </source>
</reference>
<keyword evidence="5 6" id="KW-0269">Exonuclease</keyword>
<evidence type="ECO:0000256" key="2">
    <source>
        <dbReference type="ARBA" id="ARBA00022490"/>
    </source>
</evidence>
<name>A0A0M6W6T0_9GAMM</name>
<comment type="function">
    <text evidence="6">Bidirectionally degrades single-stranded DNA into large acid-insoluble oligonucleotides, which are then degraded further into small acid-soluble oligonucleotides.</text>
</comment>
<dbReference type="PIRSF" id="PIRSF006488">
    <property type="entry name" value="Exonuc_VII_S"/>
    <property type="match status" value="1"/>
</dbReference>
<gene>
    <name evidence="6 7" type="primary">xseB</name>
    <name evidence="7" type="ORF">SOFFGTOCOR_0128</name>
</gene>